<feature type="region of interest" description="Disordered" evidence="14">
    <location>
        <begin position="664"/>
        <end position="720"/>
    </location>
</feature>
<dbReference type="FunFam" id="1.10.3810.10:FF:000001">
    <property type="entry name" value="Penicillin-binding protein 1A"/>
    <property type="match status" value="1"/>
</dbReference>
<keyword evidence="3 17" id="KW-0121">Carboxypeptidase</keyword>
<comment type="catalytic activity">
    <reaction evidence="12">
        <text>Preferential cleavage: (Ac)2-L-Lys-D-Ala-|-D-Ala. Also transpeptidation of peptidyl-alanyl moieties that are N-acyl substituents of D-alanine.</text>
        <dbReference type="EC" id="3.4.16.4"/>
    </reaction>
</comment>
<feature type="compositionally biased region" description="Basic and acidic residues" evidence="14">
    <location>
        <begin position="701"/>
        <end position="720"/>
    </location>
</feature>
<keyword evidence="6" id="KW-0808">Transferase</keyword>
<protein>
    <submittedName>
        <fullName evidence="17">Membrane carboxypeptidase (Penicillin-binding protein)</fullName>
    </submittedName>
</protein>
<comment type="similarity">
    <text evidence="2">In the N-terminal section; belongs to the glycosyltransferase 51 family.</text>
</comment>
<name>A0A1G7U2I3_9ACTN</name>
<dbReference type="InterPro" id="IPR036950">
    <property type="entry name" value="PBP_transglycosylase"/>
</dbReference>
<evidence type="ECO:0000256" key="11">
    <source>
        <dbReference type="ARBA" id="ARBA00023316"/>
    </source>
</evidence>
<feature type="compositionally biased region" description="Gly residues" evidence="14">
    <location>
        <begin position="679"/>
        <end position="689"/>
    </location>
</feature>
<dbReference type="GO" id="GO:0009252">
    <property type="term" value="P:peptidoglycan biosynthetic process"/>
    <property type="evidence" value="ECO:0007669"/>
    <property type="project" value="UniProtKB-KW"/>
</dbReference>
<dbReference type="GO" id="GO:0030288">
    <property type="term" value="C:outer membrane-bounded periplasmic space"/>
    <property type="evidence" value="ECO:0007669"/>
    <property type="project" value="TreeGrafter"/>
</dbReference>
<dbReference type="InterPro" id="IPR012338">
    <property type="entry name" value="Beta-lactam/transpept-like"/>
</dbReference>
<sequence length="720" mass="78038">MALPAVGGAGIAVKSATEDLRLQPEELEEPPLPQVTEILDVNGKKFAQFYYENRESVSLDQVAPIMQQAIIAIEDFRFYEHGAIDLEGTLRALVKNLTSGGITEGGSSITQQYVKQVLVNAAENKEDQDAAVEASLTRKLNELRHAMAIEQKYTKDQILERYLNIAYFGAGAHGIQAASKRFFDKPASKLELHEAATLAAAVQNPSSTDPNVSKAQRKRLQDRRNLVLDRMAELKKISKEEAEAAKKRKLGWKDTEMPGGCEQSKYAYFCMYTRYEILNNRQFGKTPEERERRLVRGGLTIKTTLDPKMQKAAEKAIRKYAYPSDKPVVSEAMIVPGTGEIRAMAASRTYGNKGKKNEMGYNVVADEAHGGAIGFQTGSTAKVYTLVAALEKGMKLSDGFSSGNVYYAPSASAFRDCKNNLVGIPGHPVRNSSEGGGGFQNLQTGTWNSVNTFFMQLQQRVGLCDTVKTAEKLGMKRANGEKLEQVETFTLGVNESDPVTVANSYATIAARGKYCEPMAITEIRERDGKTKTYKPKCKEVLDPEVADAANHILSGVFTKGTMRDKGNIGRDAAGKTGTTDDYTAAWFAGYTPDLAAAVSIGDTRGAFTHDLTNVTIGGTSYTHMYGSSIAGPVWVESMRAALAGTRATSFVPVNMARFGGCASSCAPKPVKKEPRNGGDGDIDTGGGDGDGGDADSQGENGADRRFDRNFGDERPITPVE</sequence>
<keyword evidence="8" id="KW-0133">Cell shape</keyword>
<evidence type="ECO:0000259" key="16">
    <source>
        <dbReference type="Pfam" id="PF00912"/>
    </source>
</evidence>
<dbReference type="Gene3D" id="1.10.3810.10">
    <property type="entry name" value="Biosynthetic peptidoglycan transglycosylase-like"/>
    <property type="match status" value="1"/>
</dbReference>
<proteinExistence type="inferred from homology"/>
<dbReference type="SUPFAM" id="SSF53955">
    <property type="entry name" value="Lysozyme-like"/>
    <property type="match status" value="1"/>
</dbReference>
<keyword evidence="4" id="KW-0645">Protease</keyword>
<evidence type="ECO:0000256" key="1">
    <source>
        <dbReference type="ARBA" id="ARBA00007090"/>
    </source>
</evidence>
<dbReference type="GO" id="GO:0006508">
    <property type="term" value="P:proteolysis"/>
    <property type="evidence" value="ECO:0007669"/>
    <property type="project" value="UniProtKB-KW"/>
</dbReference>
<dbReference type="GO" id="GO:0071555">
    <property type="term" value="P:cell wall organization"/>
    <property type="evidence" value="ECO:0007669"/>
    <property type="project" value="UniProtKB-KW"/>
</dbReference>
<dbReference type="InterPro" id="IPR023346">
    <property type="entry name" value="Lysozyme-like_dom_sf"/>
</dbReference>
<dbReference type="STRING" id="504805.SAMN05421505_10471"/>
<dbReference type="InterPro" id="IPR001460">
    <property type="entry name" value="PCN-bd_Tpept"/>
</dbReference>
<evidence type="ECO:0000256" key="9">
    <source>
        <dbReference type="ARBA" id="ARBA00022984"/>
    </source>
</evidence>
<dbReference type="GO" id="GO:0008658">
    <property type="term" value="F:penicillin binding"/>
    <property type="evidence" value="ECO:0007669"/>
    <property type="project" value="InterPro"/>
</dbReference>
<organism evidence="17 18">
    <name type="scientific">Sinosporangium album</name>
    <dbReference type="NCBI Taxonomy" id="504805"/>
    <lineage>
        <taxon>Bacteria</taxon>
        <taxon>Bacillati</taxon>
        <taxon>Actinomycetota</taxon>
        <taxon>Actinomycetes</taxon>
        <taxon>Streptosporangiales</taxon>
        <taxon>Streptosporangiaceae</taxon>
        <taxon>Sinosporangium</taxon>
    </lineage>
</organism>
<keyword evidence="11" id="KW-0961">Cell wall biogenesis/degradation</keyword>
<keyword evidence="9" id="KW-0573">Peptidoglycan synthesis</keyword>
<dbReference type="EMBL" id="FNCN01000004">
    <property type="protein sequence ID" value="SDG41815.1"/>
    <property type="molecule type" value="Genomic_DNA"/>
</dbReference>
<evidence type="ECO:0000256" key="3">
    <source>
        <dbReference type="ARBA" id="ARBA00022645"/>
    </source>
</evidence>
<dbReference type="AlphaFoldDB" id="A0A1G7U2I3"/>
<dbReference type="Pfam" id="PF00905">
    <property type="entry name" value="Transpeptidase"/>
    <property type="match status" value="1"/>
</dbReference>
<dbReference type="InterPro" id="IPR050396">
    <property type="entry name" value="Glycosyltr_51/Transpeptidase"/>
</dbReference>
<dbReference type="Proteomes" id="UP000198923">
    <property type="component" value="Unassembled WGS sequence"/>
</dbReference>
<comment type="similarity">
    <text evidence="1">In the C-terminal section; belongs to the transpeptidase family.</text>
</comment>
<evidence type="ECO:0000256" key="13">
    <source>
        <dbReference type="ARBA" id="ARBA00049902"/>
    </source>
</evidence>
<accession>A0A1G7U2I3</accession>
<evidence type="ECO:0000313" key="18">
    <source>
        <dbReference type="Proteomes" id="UP000198923"/>
    </source>
</evidence>
<dbReference type="Pfam" id="PF00912">
    <property type="entry name" value="Transgly"/>
    <property type="match status" value="1"/>
</dbReference>
<evidence type="ECO:0000256" key="12">
    <source>
        <dbReference type="ARBA" id="ARBA00034000"/>
    </source>
</evidence>
<dbReference type="Gene3D" id="3.40.710.10">
    <property type="entry name" value="DD-peptidase/beta-lactamase superfamily"/>
    <property type="match status" value="1"/>
</dbReference>
<dbReference type="SUPFAM" id="SSF56601">
    <property type="entry name" value="beta-lactamase/transpeptidase-like"/>
    <property type="match status" value="1"/>
</dbReference>
<gene>
    <name evidence="17" type="ORF">SAMN05421505_10471</name>
</gene>
<evidence type="ECO:0000256" key="10">
    <source>
        <dbReference type="ARBA" id="ARBA00023268"/>
    </source>
</evidence>
<evidence type="ECO:0000256" key="14">
    <source>
        <dbReference type="SAM" id="MobiDB-lite"/>
    </source>
</evidence>
<evidence type="ECO:0000256" key="7">
    <source>
        <dbReference type="ARBA" id="ARBA00022801"/>
    </source>
</evidence>
<keyword evidence="18" id="KW-1185">Reference proteome</keyword>
<comment type="catalytic activity">
    <reaction evidence="13">
        <text>[GlcNAc-(1-&gt;4)-Mur2Ac(oyl-L-Ala-gamma-D-Glu-L-Lys-D-Ala-D-Ala)](n)-di-trans,octa-cis-undecaprenyl diphosphate + beta-D-GlcNAc-(1-&gt;4)-Mur2Ac(oyl-L-Ala-gamma-D-Glu-L-Lys-D-Ala-D-Ala)-di-trans,octa-cis-undecaprenyl diphosphate = [GlcNAc-(1-&gt;4)-Mur2Ac(oyl-L-Ala-gamma-D-Glu-L-Lys-D-Ala-D-Ala)](n+1)-di-trans,octa-cis-undecaprenyl diphosphate + di-trans,octa-cis-undecaprenyl diphosphate + H(+)</text>
        <dbReference type="Rhea" id="RHEA:23708"/>
        <dbReference type="Rhea" id="RHEA-COMP:9602"/>
        <dbReference type="Rhea" id="RHEA-COMP:9603"/>
        <dbReference type="ChEBI" id="CHEBI:15378"/>
        <dbReference type="ChEBI" id="CHEBI:58405"/>
        <dbReference type="ChEBI" id="CHEBI:60033"/>
        <dbReference type="ChEBI" id="CHEBI:78435"/>
        <dbReference type="EC" id="2.4.99.28"/>
    </reaction>
</comment>
<evidence type="ECO:0000256" key="8">
    <source>
        <dbReference type="ARBA" id="ARBA00022960"/>
    </source>
</evidence>
<evidence type="ECO:0000256" key="6">
    <source>
        <dbReference type="ARBA" id="ARBA00022679"/>
    </source>
</evidence>
<keyword evidence="10" id="KW-0511">Multifunctional enzyme</keyword>
<feature type="domain" description="Glycosyl transferase family 51" evidence="16">
    <location>
        <begin position="43"/>
        <end position="231"/>
    </location>
</feature>
<dbReference type="GO" id="GO:0009002">
    <property type="term" value="F:serine-type D-Ala-D-Ala carboxypeptidase activity"/>
    <property type="evidence" value="ECO:0007669"/>
    <property type="project" value="UniProtKB-EC"/>
</dbReference>
<reference evidence="17 18" key="1">
    <citation type="submission" date="2016-10" db="EMBL/GenBank/DDBJ databases">
        <authorList>
            <person name="de Groot N.N."/>
        </authorList>
    </citation>
    <scope>NUCLEOTIDE SEQUENCE [LARGE SCALE GENOMIC DNA]</scope>
    <source>
        <strain evidence="17 18">CPCC 201354</strain>
    </source>
</reference>
<dbReference type="InterPro" id="IPR001264">
    <property type="entry name" value="Glyco_trans_51"/>
</dbReference>
<feature type="region of interest" description="Disordered" evidence="14">
    <location>
        <begin position="202"/>
        <end position="221"/>
    </location>
</feature>
<dbReference type="GO" id="GO:0008360">
    <property type="term" value="P:regulation of cell shape"/>
    <property type="evidence" value="ECO:0007669"/>
    <property type="project" value="UniProtKB-KW"/>
</dbReference>
<keyword evidence="5" id="KW-0328">Glycosyltransferase</keyword>
<feature type="domain" description="Penicillin-binding protein transpeptidase" evidence="15">
    <location>
        <begin position="336"/>
        <end position="593"/>
    </location>
</feature>
<evidence type="ECO:0000313" key="17">
    <source>
        <dbReference type="EMBL" id="SDG41815.1"/>
    </source>
</evidence>
<evidence type="ECO:0000256" key="4">
    <source>
        <dbReference type="ARBA" id="ARBA00022670"/>
    </source>
</evidence>
<evidence type="ECO:0000256" key="2">
    <source>
        <dbReference type="ARBA" id="ARBA00007739"/>
    </source>
</evidence>
<dbReference type="PANTHER" id="PTHR32282">
    <property type="entry name" value="BINDING PROTEIN TRANSPEPTIDASE, PUTATIVE-RELATED"/>
    <property type="match status" value="1"/>
</dbReference>
<dbReference type="PANTHER" id="PTHR32282:SF33">
    <property type="entry name" value="PEPTIDOGLYCAN GLYCOSYLTRANSFERASE"/>
    <property type="match status" value="1"/>
</dbReference>
<evidence type="ECO:0000256" key="5">
    <source>
        <dbReference type="ARBA" id="ARBA00022676"/>
    </source>
</evidence>
<keyword evidence="7" id="KW-0378">Hydrolase</keyword>
<evidence type="ECO:0000259" key="15">
    <source>
        <dbReference type="Pfam" id="PF00905"/>
    </source>
</evidence>
<dbReference type="GO" id="GO:0008955">
    <property type="term" value="F:peptidoglycan glycosyltransferase activity"/>
    <property type="evidence" value="ECO:0007669"/>
    <property type="project" value="UniProtKB-EC"/>
</dbReference>
<feature type="compositionally biased region" description="Polar residues" evidence="14">
    <location>
        <begin position="203"/>
        <end position="214"/>
    </location>
</feature>